<dbReference type="Proteomes" id="UP000230137">
    <property type="component" value="Unassembled WGS sequence"/>
</dbReference>
<feature type="transmembrane region" description="Helical" evidence="5">
    <location>
        <begin position="197"/>
        <end position="215"/>
    </location>
</feature>
<comment type="subcellular location">
    <subcellularLocation>
        <location evidence="1">Membrane</location>
        <topology evidence="1">Multi-pass membrane protein</topology>
    </subcellularLocation>
</comment>
<evidence type="ECO:0000313" key="7">
    <source>
        <dbReference type="EMBL" id="PJA20142.1"/>
    </source>
</evidence>
<evidence type="ECO:0000259" key="6">
    <source>
        <dbReference type="Pfam" id="PF04932"/>
    </source>
</evidence>
<evidence type="ECO:0000256" key="3">
    <source>
        <dbReference type="ARBA" id="ARBA00022989"/>
    </source>
</evidence>
<evidence type="ECO:0000256" key="2">
    <source>
        <dbReference type="ARBA" id="ARBA00022692"/>
    </source>
</evidence>
<feature type="transmembrane region" description="Helical" evidence="5">
    <location>
        <begin position="399"/>
        <end position="416"/>
    </location>
</feature>
<gene>
    <name evidence="7" type="ORF">COX60_02560</name>
</gene>
<dbReference type="InterPro" id="IPR007016">
    <property type="entry name" value="O-antigen_ligase-rel_domated"/>
</dbReference>
<keyword evidence="2 5" id="KW-0812">Transmembrane</keyword>
<evidence type="ECO:0000256" key="5">
    <source>
        <dbReference type="SAM" id="Phobius"/>
    </source>
</evidence>
<sequence length="448" mass="51099">MNETIQMLGFFVGCVAGLATLFWVVKATCRDYFWLVLAIIFALPLERIPSLPIAGFTLKINHILGILLILFYTIRLLKKREKFKINYITIPLLGLLFFISLSLFQSARPLLSLVTFFQIVFTFILFQIIASQIDTIKKFEKIVQIIKISAFIVILFAGWQFVGDMLNLPIWITGLRELYTQKVFGFPRVHAFSLEPLYLGNYLFLPLSIFVAEIFQGKKNWVNLTGFILTSIVIFMTLSRGAILAYLVFVLLLFFFYPKKTLTVKNLTFLSSNLSLAIILIVVILSILGAEKRASFYNQLTLKDYQITESVMGRLNTYEVAWQAFKEKPLTGIGLFNYGPYATGYDLENPFVQQIVNNEYLEILAEIGMFGLVLFIGIIILIIYAGFRGVKLAKESEMGTYLAILTIGFVAVLVQYNFFSTLAIIGIWVYVSLLVSLYNLITNYQFKI</sequence>
<evidence type="ECO:0000313" key="8">
    <source>
        <dbReference type="Proteomes" id="UP000230137"/>
    </source>
</evidence>
<evidence type="ECO:0000256" key="4">
    <source>
        <dbReference type="ARBA" id="ARBA00023136"/>
    </source>
</evidence>
<feature type="transmembrane region" description="Helical" evidence="5">
    <location>
        <begin position="367"/>
        <end position="387"/>
    </location>
</feature>
<proteinExistence type="predicted"/>
<dbReference type="PANTHER" id="PTHR37422:SF13">
    <property type="entry name" value="LIPOPOLYSACCHARIDE BIOSYNTHESIS PROTEIN PA4999-RELATED"/>
    <property type="match status" value="1"/>
</dbReference>
<protein>
    <recommendedName>
        <fullName evidence="6">O-antigen ligase-related domain-containing protein</fullName>
    </recommendedName>
</protein>
<evidence type="ECO:0000256" key="1">
    <source>
        <dbReference type="ARBA" id="ARBA00004141"/>
    </source>
</evidence>
<feature type="transmembrane region" description="Helical" evidence="5">
    <location>
        <begin position="269"/>
        <end position="290"/>
    </location>
</feature>
<dbReference type="EMBL" id="PFQF01000037">
    <property type="protein sequence ID" value="PJA20142.1"/>
    <property type="molecule type" value="Genomic_DNA"/>
</dbReference>
<dbReference type="InterPro" id="IPR051533">
    <property type="entry name" value="WaaL-like"/>
</dbReference>
<name>A0A2M7W3N4_9BACT</name>
<feature type="transmembrane region" description="Helical" evidence="5">
    <location>
        <begin position="85"/>
        <end position="104"/>
    </location>
</feature>
<dbReference type="GO" id="GO:0016020">
    <property type="term" value="C:membrane"/>
    <property type="evidence" value="ECO:0007669"/>
    <property type="project" value="UniProtKB-SubCell"/>
</dbReference>
<dbReference type="AlphaFoldDB" id="A0A2M7W3N4"/>
<dbReference type="PANTHER" id="PTHR37422">
    <property type="entry name" value="TEICHURONIC ACID BIOSYNTHESIS PROTEIN TUAE"/>
    <property type="match status" value="1"/>
</dbReference>
<comment type="caution">
    <text evidence="7">The sequence shown here is derived from an EMBL/GenBank/DDBJ whole genome shotgun (WGS) entry which is preliminary data.</text>
</comment>
<feature type="transmembrane region" description="Helical" evidence="5">
    <location>
        <begin position="422"/>
        <end position="441"/>
    </location>
</feature>
<reference evidence="8" key="1">
    <citation type="submission" date="2017-09" db="EMBL/GenBank/DDBJ databases">
        <title>Depth-based differentiation of microbial function through sediment-hosted aquifers and enrichment of novel symbionts in the deep terrestrial subsurface.</title>
        <authorList>
            <person name="Probst A.J."/>
            <person name="Ladd B."/>
            <person name="Jarett J.K."/>
            <person name="Geller-Mcgrath D.E."/>
            <person name="Sieber C.M.K."/>
            <person name="Emerson J.B."/>
            <person name="Anantharaman K."/>
            <person name="Thomas B.C."/>
            <person name="Malmstrom R."/>
            <person name="Stieglmeier M."/>
            <person name="Klingl A."/>
            <person name="Woyke T."/>
            <person name="Ryan C.M."/>
            <person name="Banfield J.F."/>
        </authorList>
    </citation>
    <scope>NUCLEOTIDE SEQUENCE [LARGE SCALE GENOMIC DNA]</scope>
</reference>
<accession>A0A2M7W3N4</accession>
<feature type="transmembrane region" description="Helical" evidence="5">
    <location>
        <begin position="32"/>
        <end position="48"/>
    </location>
</feature>
<keyword evidence="3 5" id="KW-1133">Transmembrane helix</keyword>
<keyword evidence="4 5" id="KW-0472">Membrane</keyword>
<dbReference type="Pfam" id="PF04932">
    <property type="entry name" value="Wzy_C"/>
    <property type="match status" value="1"/>
</dbReference>
<feature type="transmembrane region" description="Helical" evidence="5">
    <location>
        <begin position="110"/>
        <end position="130"/>
    </location>
</feature>
<feature type="domain" description="O-antigen ligase-related" evidence="6">
    <location>
        <begin position="226"/>
        <end position="376"/>
    </location>
</feature>
<feature type="transmembrane region" description="Helical" evidence="5">
    <location>
        <begin position="227"/>
        <end position="257"/>
    </location>
</feature>
<feature type="transmembrane region" description="Helical" evidence="5">
    <location>
        <begin position="54"/>
        <end position="73"/>
    </location>
</feature>
<organism evidence="7 8">
    <name type="scientific">Candidatus Berkelbacteria bacterium CG_4_10_14_0_2_um_filter_35_9_33_12</name>
    <dbReference type="NCBI Taxonomy" id="1974499"/>
    <lineage>
        <taxon>Bacteria</taxon>
        <taxon>Candidatus Berkelbacteria</taxon>
    </lineage>
</organism>
<feature type="transmembrane region" description="Helical" evidence="5">
    <location>
        <begin position="6"/>
        <end position="25"/>
    </location>
</feature>